<comment type="caution">
    <text evidence="3">The sequence shown here is derived from an EMBL/GenBank/DDBJ whole genome shotgun (WGS) entry which is preliminary data.</text>
</comment>
<sequence length="505" mass="51939">MATELVDDTNPRVQYQPGWIWDQGVAEVDATRHGASIAGIEAWLTFTGTGVRVIGTLGVSDTYGQPKTTYWVDGNEVGSYSAPHTGQTTYNVTFFTMENLSSGSHVVRINNTDGTHPNTFWLDYFLIDNGPVATTTSTSTTTAPSPTQPANVQETTTVNEVRPVTTVNTQPTVTVNVLATTTSTSSHTATSAPSSSQTTSPTVSSQSSLTNSSALSSTSASSTTGSSVAAIQYVTSVSGTETIVSTLSDATPVGAAQTSAAPNPTGTAGSDAASTSHSNVGLIAGAAVAGAAILAILAIVFLCLRRRRVSATQDANAPAMRYNSTNAAATLPVSSGSQSGHPPASPSEVASESVGDHSEFYSLSASSGSALLSPQGRSTSPTRAPPPSTSYHPSATSKKSYGTPSLGFSTEPSTRPESLYTPSTPHPPPSPAFSNASGATLMPSATIPPGAWHAPPDSHGRAHTLLRSLFSRSGSRTELPVASRDVDSGLRLYDDVVLPPPYTQD</sequence>
<dbReference type="AlphaFoldDB" id="A0A1M2VRU2"/>
<dbReference type="Proteomes" id="UP000184267">
    <property type="component" value="Unassembled WGS sequence"/>
</dbReference>
<keyword evidence="2" id="KW-0812">Transmembrane</keyword>
<evidence type="ECO:0000313" key="4">
    <source>
        <dbReference type="Proteomes" id="UP000184267"/>
    </source>
</evidence>
<feature type="region of interest" description="Disordered" evidence="1">
    <location>
        <begin position="135"/>
        <end position="154"/>
    </location>
</feature>
<feature type="compositionally biased region" description="Low complexity" evidence="1">
    <location>
        <begin position="135"/>
        <end position="150"/>
    </location>
</feature>
<reference evidence="3 4" key="1">
    <citation type="submission" date="2016-10" db="EMBL/GenBank/DDBJ databases">
        <title>Genome sequence of the basidiomycete white-rot fungus Trametes pubescens.</title>
        <authorList>
            <person name="Makela M.R."/>
            <person name="Granchi Z."/>
            <person name="Peng M."/>
            <person name="De Vries R.P."/>
            <person name="Grigoriev I."/>
            <person name="Riley R."/>
            <person name="Hilden K."/>
        </authorList>
    </citation>
    <scope>NUCLEOTIDE SEQUENCE [LARGE SCALE GENOMIC DNA]</scope>
    <source>
        <strain evidence="3 4">FBCC735</strain>
    </source>
</reference>
<feature type="compositionally biased region" description="Polar residues" evidence="1">
    <location>
        <begin position="256"/>
        <end position="276"/>
    </location>
</feature>
<organism evidence="3 4">
    <name type="scientific">Trametes pubescens</name>
    <name type="common">White-rot fungus</name>
    <dbReference type="NCBI Taxonomy" id="154538"/>
    <lineage>
        <taxon>Eukaryota</taxon>
        <taxon>Fungi</taxon>
        <taxon>Dikarya</taxon>
        <taxon>Basidiomycota</taxon>
        <taxon>Agaricomycotina</taxon>
        <taxon>Agaricomycetes</taxon>
        <taxon>Polyporales</taxon>
        <taxon>Polyporaceae</taxon>
        <taxon>Trametes</taxon>
    </lineage>
</organism>
<feature type="compositionally biased region" description="Polar residues" evidence="1">
    <location>
        <begin position="330"/>
        <end position="340"/>
    </location>
</feature>
<feature type="compositionally biased region" description="Polar residues" evidence="1">
    <location>
        <begin position="391"/>
        <end position="416"/>
    </location>
</feature>
<proteinExistence type="predicted"/>
<dbReference type="STRING" id="154538.A0A1M2VRU2"/>
<dbReference type="OMA" id="IPPGAWH"/>
<dbReference type="OrthoDB" id="2755385at2759"/>
<keyword evidence="2" id="KW-0472">Membrane</keyword>
<evidence type="ECO:0000313" key="3">
    <source>
        <dbReference type="EMBL" id="OJT10296.1"/>
    </source>
</evidence>
<evidence type="ECO:0000256" key="1">
    <source>
        <dbReference type="SAM" id="MobiDB-lite"/>
    </source>
</evidence>
<keyword evidence="2" id="KW-1133">Transmembrane helix</keyword>
<feature type="region of interest" description="Disordered" evidence="1">
    <location>
        <begin position="254"/>
        <end position="276"/>
    </location>
</feature>
<feature type="region of interest" description="Disordered" evidence="1">
    <location>
        <begin position="330"/>
        <end position="442"/>
    </location>
</feature>
<feature type="compositionally biased region" description="Low complexity" evidence="1">
    <location>
        <begin position="362"/>
        <end position="382"/>
    </location>
</feature>
<feature type="region of interest" description="Disordered" evidence="1">
    <location>
        <begin position="182"/>
        <end position="222"/>
    </location>
</feature>
<dbReference type="Gene3D" id="2.60.120.260">
    <property type="entry name" value="Galactose-binding domain-like"/>
    <property type="match status" value="1"/>
</dbReference>
<keyword evidence="4" id="KW-1185">Reference proteome</keyword>
<dbReference type="EMBL" id="MNAD01000790">
    <property type="protein sequence ID" value="OJT10296.1"/>
    <property type="molecule type" value="Genomic_DNA"/>
</dbReference>
<gene>
    <name evidence="3" type="ORF">TRAPUB_13164</name>
</gene>
<protein>
    <submittedName>
        <fullName evidence="3">Uncharacterized protein</fullName>
    </submittedName>
</protein>
<name>A0A1M2VRU2_TRAPU</name>
<evidence type="ECO:0000256" key="2">
    <source>
        <dbReference type="SAM" id="Phobius"/>
    </source>
</evidence>
<feature type="transmembrane region" description="Helical" evidence="2">
    <location>
        <begin position="280"/>
        <end position="304"/>
    </location>
</feature>
<accession>A0A1M2VRU2</accession>